<proteinExistence type="predicted"/>
<dbReference type="RefSeq" id="WP_043392593.1">
    <property type="nucleotide sequence ID" value="NZ_JPMI01000057.1"/>
</dbReference>
<sequence>MMGGDDLWVEGASDGAEIDLTVRWLRTIWRDAMVEVPGRPVLPIRSGRLFPLTHAAEAFIYRDPASFESWRRDGLTAGNADAVIWVSSHEDALSFVVNDRNSSSGKLVSELLENIERNRWLLRGITPSPREAA</sequence>
<dbReference type="Proteomes" id="UP000028547">
    <property type="component" value="Unassembled WGS sequence"/>
</dbReference>
<reference evidence="1 2" key="1">
    <citation type="submission" date="2014-07" db="EMBL/GenBank/DDBJ databases">
        <title>Draft Genome Sequence of Gephyronic Acid Producer, Cystobacter violaceus Strain Cb vi76.</title>
        <authorList>
            <person name="Stevens D.C."/>
            <person name="Young J."/>
            <person name="Carmichael R."/>
            <person name="Tan J."/>
            <person name="Taylor R.E."/>
        </authorList>
    </citation>
    <scope>NUCLEOTIDE SEQUENCE [LARGE SCALE GENOMIC DNA]</scope>
    <source>
        <strain evidence="1 2">Cb vi76</strain>
    </source>
</reference>
<name>A0A084SXV6_9BACT</name>
<evidence type="ECO:0000313" key="1">
    <source>
        <dbReference type="EMBL" id="KFA93291.1"/>
    </source>
</evidence>
<evidence type="ECO:0000313" key="2">
    <source>
        <dbReference type="Proteomes" id="UP000028547"/>
    </source>
</evidence>
<protein>
    <submittedName>
        <fullName evidence="1">Uncharacterized protein</fullName>
    </submittedName>
</protein>
<dbReference type="EMBL" id="JPMI01000057">
    <property type="protein sequence ID" value="KFA93291.1"/>
    <property type="molecule type" value="Genomic_DNA"/>
</dbReference>
<accession>A0A084SXV6</accession>
<organism evidence="1 2">
    <name type="scientific">Archangium violaceum Cb vi76</name>
    <dbReference type="NCBI Taxonomy" id="1406225"/>
    <lineage>
        <taxon>Bacteria</taxon>
        <taxon>Pseudomonadati</taxon>
        <taxon>Myxococcota</taxon>
        <taxon>Myxococcia</taxon>
        <taxon>Myxococcales</taxon>
        <taxon>Cystobacterineae</taxon>
        <taxon>Archangiaceae</taxon>
        <taxon>Archangium</taxon>
    </lineage>
</organism>
<dbReference type="AlphaFoldDB" id="A0A084SXV6"/>
<gene>
    <name evidence="1" type="ORF">Q664_09930</name>
</gene>
<comment type="caution">
    <text evidence="1">The sequence shown here is derived from an EMBL/GenBank/DDBJ whole genome shotgun (WGS) entry which is preliminary data.</text>
</comment>